<organism evidence="3 4">
    <name type="scientific">Caloramator australicus RC3</name>
    <dbReference type="NCBI Taxonomy" id="857293"/>
    <lineage>
        <taxon>Bacteria</taxon>
        <taxon>Bacillati</taxon>
        <taxon>Bacillota</taxon>
        <taxon>Clostridia</taxon>
        <taxon>Eubacteriales</taxon>
        <taxon>Clostridiaceae</taxon>
        <taxon>Caloramator</taxon>
    </lineage>
</organism>
<evidence type="ECO:0008006" key="5">
    <source>
        <dbReference type="Google" id="ProtNLM"/>
    </source>
</evidence>
<reference evidence="3 4" key="1">
    <citation type="journal article" date="2011" name="J. Bacteriol.">
        <title>Draft genome sequence of Caloramator australicus strain RC3T, a thermoanaerobe from the Great Artesian Basin of Australia.</title>
        <authorList>
            <person name="Ogg C.D."/>
            <person name="Patel B.K.C."/>
        </authorList>
    </citation>
    <scope>NUCLEOTIDE SEQUENCE [LARGE SCALE GENOMIC DNA]</scope>
    <source>
        <strain evidence="3 4">RC3</strain>
    </source>
</reference>
<feature type="coiled-coil region" evidence="1">
    <location>
        <begin position="66"/>
        <end position="100"/>
    </location>
</feature>
<dbReference type="RefSeq" id="WP_008908626.1">
    <property type="nucleotide sequence ID" value="NZ_CAKP01000067.1"/>
</dbReference>
<gene>
    <name evidence="3" type="ORF">CAAU_1272</name>
</gene>
<feature type="transmembrane region" description="Helical" evidence="2">
    <location>
        <begin position="42"/>
        <end position="65"/>
    </location>
</feature>
<dbReference type="AlphaFoldDB" id="I7J511"/>
<dbReference type="Proteomes" id="UP000007652">
    <property type="component" value="Unassembled WGS sequence"/>
</dbReference>
<dbReference type="eggNOG" id="COG3116">
    <property type="taxonomic scope" value="Bacteria"/>
</dbReference>
<evidence type="ECO:0000313" key="4">
    <source>
        <dbReference type="Proteomes" id="UP000007652"/>
    </source>
</evidence>
<protein>
    <recommendedName>
        <fullName evidence="5">Cell division protein FtsL</fullName>
    </recommendedName>
</protein>
<keyword evidence="4" id="KW-1185">Reference proteome</keyword>
<evidence type="ECO:0000256" key="1">
    <source>
        <dbReference type="SAM" id="Coils"/>
    </source>
</evidence>
<evidence type="ECO:0000313" key="3">
    <source>
        <dbReference type="EMBL" id="CCJ33356.1"/>
    </source>
</evidence>
<keyword evidence="2" id="KW-0812">Transmembrane</keyword>
<sequence>MIMASNKAYMRGSVAYKLEEKKTIEAQQERSKKVEKKSKKNFAKFVITVVFISFISFALLVRFFYILKLNAEIRSIKKEIKLMQDENDNLRVEIAKLNNIKDIDRIAVQKYGMIVPHPSDVHYLEVTPLNIADKEDEKTNNKMAFIYRLLGLIN</sequence>
<keyword evidence="1" id="KW-0175">Coiled coil</keyword>
<dbReference type="STRING" id="857293.CAAU_1272"/>
<comment type="caution">
    <text evidence="3">The sequence shown here is derived from an EMBL/GenBank/DDBJ whole genome shotgun (WGS) entry which is preliminary data.</text>
</comment>
<evidence type="ECO:0000256" key="2">
    <source>
        <dbReference type="SAM" id="Phobius"/>
    </source>
</evidence>
<keyword evidence="2" id="KW-1133">Transmembrane helix</keyword>
<proteinExistence type="predicted"/>
<dbReference type="EMBL" id="CAKP01000067">
    <property type="protein sequence ID" value="CCJ33356.1"/>
    <property type="molecule type" value="Genomic_DNA"/>
</dbReference>
<accession>I7J511</accession>
<keyword evidence="2" id="KW-0472">Membrane</keyword>
<dbReference type="OrthoDB" id="1954658at2"/>
<name>I7J511_9CLOT</name>